<name>G0MH74_CAEBE</name>
<protein>
    <submittedName>
        <fullName evidence="1">Uncharacterized protein</fullName>
    </submittedName>
</protein>
<reference evidence="2" key="1">
    <citation type="submission" date="2011-07" db="EMBL/GenBank/DDBJ databases">
        <authorList>
            <consortium name="Caenorhabditis brenneri Sequencing and Analysis Consortium"/>
            <person name="Wilson R.K."/>
        </authorList>
    </citation>
    <scope>NUCLEOTIDE SEQUENCE [LARGE SCALE GENOMIC DNA]</scope>
    <source>
        <strain evidence="2">PB2801</strain>
    </source>
</reference>
<keyword evidence="2" id="KW-1185">Reference proteome</keyword>
<gene>
    <name evidence="1" type="ORF">CAEBREN_17598</name>
</gene>
<proteinExistence type="predicted"/>
<dbReference type="HOGENOM" id="CLU_2374623_0_0_1"/>
<evidence type="ECO:0000313" key="2">
    <source>
        <dbReference type="Proteomes" id="UP000008068"/>
    </source>
</evidence>
<organism evidence="2">
    <name type="scientific">Caenorhabditis brenneri</name>
    <name type="common">Nematode worm</name>
    <dbReference type="NCBI Taxonomy" id="135651"/>
    <lineage>
        <taxon>Eukaryota</taxon>
        <taxon>Metazoa</taxon>
        <taxon>Ecdysozoa</taxon>
        <taxon>Nematoda</taxon>
        <taxon>Chromadorea</taxon>
        <taxon>Rhabditida</taxon>
        <taxon>Rhabditina</taxon>
        <taxon>Rhabditomorpha</taxon>
        <taxon>Rhabditoidea</taxon>
        <taxon>Rhabditidae</taxon>
        <taxon>Peloderinae</taxon>
        <taxon>Caenorhabditis</taxon>
    </lineage>
</organism>
<dbReference type="EMBL" id="GL379794">
    <property type="protein sequence ID" value="EGT57906.1"/>
    <property type="molecule type" value="Genomic_DNA"/>
</dbReference>
<dbReference type="Proteomes" id="UP000008068">
    <property type="component" value="Unassembled WGS sequence"/>
</dbReference>
<evidence type="ECO:0000313" key="1">
    <source>
        <dbReference type="EMBL" id="EGT57906.1"/>
    </source>
</evidence>
<accession>G0MH74</accession>
<dbReference type="AlphaFoldDB" id="G0MH74"/>
<sequence length="97" mass="11492">MEVHRGEARNLREDVLRAYIGCCFTCRSTRLRLIELGGNNTDTVRLLQRIEELSMEIIRIGLQPYSREEYEHILELANTHQNLYNQDVNVVFTIRRD</sequence>
<dbReference type="InParanoid" id="G0MH74"/>